<dbReference type="OrthoDB" id="5298442at2"/>
<protein>
    <submittedName>
        <fullName evidence="2">Uncharacterized protein</fullName>
    </submittedName>
</protein>
<dbReference type="AlphaFoldDB" id="A0A4R6QZR5"/>
<dbReference type="RefSeq" id="WP_133611341.1">
    <property type="nucleotide sequence ID" value="NZ_SNXW01000020.1"/>
</dbReference>
<reference evidence="2 3" key="1">
    <citation type="submission" date="2019-03" db="EMBL/GenBank/DDBJ databases">
        <title>Genomic Encyclopedia of Type Strains, Phase IV (KMG-IV): sequencing the most valuable type-strain genomes for metagenomic binning, comparative biology and taxonomic classification.</title>
        <authorList>
            <person name="Goeker M."/>
        </authorList>
    </citation>
    <scope>NUCLEOTIDE SEQUENCE [LARGE SCALE GENOMIC DNA]</scope>
    <source>
        <strain evidence="2 3">DSM 11901</strain>
    </source>
</reference>
<organism evidence="2 3">
    <name type="scientific">Aquabacterium commune</name>
    <dbReference type="NCBI Taxonomy" id="70586"/>
    <lineage>
        <taxon>Bacteria</taxon>
        <taxon>Pseudomonadati</taxon>
        <taxon>Pseudomonadota</taxon>
        <taxon>Betaproteobacteria</taxon>
        <taxon>Burkholderiales</taxon>
        <taxon>Aquabacterium</taxon>
    </lineage>
</organism>
<proteinExistence type="predicted"/>
<sequence length="116" mass="12359">MKKLISIATMLAGLGLSSQALASGAADCHFHGLAQANQETVSQCAVKRQKGLIAAGKIDKSWDGAKPTAIEQVDGKRAKEWKVTFNDPAAADKAKENLYMFFTLQGNFIAANFSGK</sequence>
<feature type="chain" id="PRO_5020583298" evidence="1">
    <location>
        <begin position="23"/>
        <end position="116"/>
    </location>
</feature>
<dbReference type="InterPro" id="IPR045503">
    <property type="entry name" value="DUF6488"/>
</dbReference>
<keyword evidence="3" id="KW-1185">Reference proteome</keyword>
<dbReference type="Proteomes" id="UP000294593">
    <property type="component" value="Unassembled WGS sequence"/>
</dbReference>
<dbReference type="Pfam" id="PF20098">
    <property type="entry name" value="DUF6488"/>
    <property type="match status" value="1"/>
</dbReference>
<gene>
    <name evidence="2" type="ORF">EV672_1207</name>
</gene>
<evidence type="ECO:0000313" key="3">
    <source>
        <dbReference type="Proteomes" id="UP000294593"/>
    </source>
</evidence>
<keyword evidence="1" id="KW-0732">Signal</keyword>
<feature type="signal peptide" evidence="1">
    <location>
        <begin position="1"/>
        <end position="22"/>
    </location>
</feature>
<accession>A0A4R6QZR5</accession>
<evidence type="ECO:0000313" key="2">
    <source>
        <dbReference type="EMBL" id="TDP78675.1"/>
    </source>
</evidence>
<evidence type="ECO:0000256" key="1">
    <source>
        <dbReference type="SAM" id="SignalP"/>
    </source>
</evidence>
<dbReference type="EMBL" id="SNXW01000020">
    <property type="protein sequence ID" value="TDP78675.1"/>
    <property type="molecule type" value="Genomic_DNA"/>
</dbReference>
<name>A0A4R6QZR5_9BURK</name>
<comment type="caution">
    <text evidence="2">The sequence shown here is derived from an EMBL/GenBank/DDBJ whole genome shotgun (WGS) entry which is preliminary data.</text>
</comment>